<accession>W7MU81</accession>
<name>W7MU81_GIBM7</name>
<reference evidence="2 3" key="1">
    <citation type="journal article" date="2010" name="Nature">
        <title>Comparative genomics reveals mobile pathogenicity chromosomes in Fusarium.</title>
        <authorList>
            <person name="Ma L.J."/>
            <person name="van der Does H.C."/>
            <person name="Borkovich K.A."/>
            <person name="Coleman J.J."/>
            <person name="Daboussi M.J."/>
            <person name="Di Pietro A."/>
            <person name="Dufresne M."/>
            <person name="Freitag M."/>
            <person name="Grabherr M."/>
            <person name="Henrissat B."/>
            <person name="Houterman P.M."/>
            <person name="Kang S."/>
            <person name="Shim W.B."/>
            <person name="Woloshuk C."/>
            <person name="Xie X."/>
            <person name="Xu J.R."/>
            <person name="Antoniw J."/>
            <person name="Baker S.E."/>
            <person name="Bluhm B.H."/>
            <person name="Breakspear A."/>
            <person name="Brown D.W."/>
            <person name="Butchko R.A."/>
            <person name="Chapman S."/>
            <person name="Coulson R."/>
            <person name="Coutinho P.M."/>
            <person name="Danchin E.G."/>
            <person name="Diener A."/>
            <person name="Gale L.R."/>
            <person name="Gardiner D.M."/>
            <person name="Goff S."/>
            <person name="Hammond-Kosack K.E."/>
            <person name="Hilburn K."/>
            <person name="Hua-Van A."/>
            <person name="Jonkers W."/>
            <person name="Kazan K."/>
            <person name="Kodira C.D."/>
            <person name="Koehrsen M."/>
            <person name="Kumar L."/>
            <person name="Lee Y.H."/>
            <person name="Li L."/>
            <person name="Manners J.M."/>
            <person name="Miranda-Saavedra D."/>
            <person name="Mukherjee M."/>
            <person name="Park G."/>
            <person name="Park J."/>
            <person name="Park S.Y."/>
            <person name="Proctor R.H."/>
            <person name="Regev A."/>
            <person name="Ruiz-Roldan M.C."/>
            <person name="Sain D."/>
            <person name="Sakthikumar S."/>
            <person name="Sykes S."/>
            <person name="Schwartz D.C."/>
            <person name="Turgeon B.G."/>
            <person name="Wapinski I."/>
            <person name="Yoder O."/>
            <person name="Young S."/>
            <person name="Zeng Q."/>
            <person name="Zhou S."/>
            <person name="Galagan J."/>
            <person name="Cuomo C.A."/>
            <person name="Kistler H.C."/>
            <person name="Rep M."/>
        </authorList>
    </citation>
    <scope>NUCLEOTIDE SEQUENCE [LARGE SCALE GENOMIC DNA]</scope>
    <source>
        <strain evidence="3">M3125 / FGSC 7600</strain>
    </source>
</reference>
<dbReference type="EMBL" id="CM000583">
    <property type="protein sequence ID" value="EWG55063.1"/>
    <property type="molecule type" value="Genomic_DNA"/>
</dbReference>
<keyword evidence="3" id="KW-1185">Reference proteome</keyword>
<dbReference type="Proteomes" id="UP000009096">
    <property type="component" value="Chromosome 6"/>
</dbReference>
<evidence type="ECO:0000313" key="3">
    <source>
        <dbReference type="Proteomes" id="UP000009096"/>
    </source>
</evidence>
<feature type="transmembrane region" description="Helical" evidence="1">
    <location>
        <begin position="90"/>
        <end position="111"/>
    </location>
</feature>
<protein>
    <submittedName>
        <fullName evidence="2">Uncharacterized protein</fullName>
    </submittedName>
</protein>
<keyword evidence="1" id="KW-1133">Transmembrane helix</keyword>
<evidence type="ECO:0000256" key="1">
    <source>
        <dbReference type="SAM" id="Phobius"/>
    </source>
</evidence>
<organism evidence="2 3">
    <name type="scientific">Gibberella moniliformis (strain M3125 / FGSC 7600)</name>
    <name type="common">Maize ear and stalk rot fungus</name>
    <name type="synonym">Fusarium verticillioides</name>
    <dbReference type="NCBI Taxonomy" id="334819"/>
    <lineage>
        <taxon>Eukaryota</taxon>
        <taxon>Fungi</taxon>
        <taxon>Dikarya</taxon>
        <taxon>Ascomycota</taxon>
        <taxon>Pezizomycotina</taxon>
        <taxon>Sordariomycetes</taxon>
        <taxon>Hypocreomycetidae</taxon>
        <taxon>Hypocreales</taxon>
        <taxon>Nectriaceae</taxon>
        <taxon>Fusarium</taxon>
        <taxon>Fusarium fujikuroi species complex</taxon>
    </lineage>
</organism>
<dbReference type="AlphaFoldDB" id="W7MU81"/>
<evidence type="ECO:0000313" key="2">
    <source>
        <dbReference type="EMBL" id="EWG55063.1"/>
    </source>
</evidence>
<dbReference type="VEuPathDB" id="FungiDB:FVEG_17453"/>
<dbReference type="EMBL" id="DS022263">
    <property type="protein sequence ID" value="EWG55063.1"/>
    <property type="molecule type" value="Genomic_DNA"/>
</dbReference>
<dbReference type="RefSeq" id="XP_018761254.1">
    <property type="nucleotide sequence ID" value="XM_018906708.1"/>
</dbReference>
<dbReference type="KEGG" id="fvr:FVEG_17453"/>
<keyword evidence="1" id="KW-0472">Membrane</keyword>
<proteinExistence type="predicted"/>
<sequence>MQPLIVSSLCSSMTAKISLGTYISTTQRDSVHLRIPFRIPALKADHMQQALDVAAEDPFLTHPLDWVHVSMFNHEHYNVQCVTVPHRPKLFLVLISSLYSSAFIFNCIVAFSPPAFPVQPPLQQRKITNVKRFTILGSGTYAPHRAAHNYPAEIARR</sequence>
<gene>
    <name evidence="2" type="ORF">FVEG_17453</name>
</gene>
<dbReference type="GeneID" id="30074329"/>
<keyword evidence="1" id="KW-0812">Transmembrane</keyword>